<feature type="domain" description="Cysteine-rich CPCC" evidence="1">
    <location>
        <begin position="4"/>
        <end position="77"/>
    </location>
</feature>
<reference evidence="3" key="1">
    <citation type="journal article" date="2019" name="Int. J. Syst. Evol. Microbiol.">
        <title>The Global Catalogue of Microorganisms (GCM) 10K type strain sequencing project: providing services to taxonomists for standard genome sequencing and annotation.</title>
        <authorList>
            <consortium name="The Broad Institute Genomics Platform"/>
            <consortium name="The Broad Institute Genome Sequencing Center for Infectious Disease"/>
            <person name="Wu L."/>
            <person name="Ma J."/>
        </authorList>
    </citation>
    <scope>NUCLEOTIDE SEQUENCE [LARGE SCALE GENOMIC DNA]</scope>
    <source>
        <strain evidence="3">IBRC-M 10813</strain>
    </source>
</reference>
<dbReference type="Pfam" id="PF14206">
    <property type="entry name" value="Cys_rich_CPCC"/>
    <property type="match status" value="1"/>
</dbReference>
<dbReference type="InterPro" id="IPR025983">
    <property type="entry name" value="Cys_rich_CPCC"/>
</dbReference>
<protein>
    <submittedName>
        <fullName evidence="2">CPCC family cysteine-rich protein</fullName>
    </submittedName>
</protein>
<keyword evidence="3" id="KW-1185">Reference proteome</keyword>
<proteinExistence type="predicted"/>
<dbReference type="Proteomes" id="UP001595843">
    <property type="component" value="Unassembled WGS sequence"/>
</dbReference>
<dbReference type="RefSeq" id="WP_380701757.1">
    <property type="nucleotide sequence ID" value="NZ_JBHSAP010000007.1"/>
</dbReference>
<sequence length="82" mass="9568">MKMYPCPCCGYLTLSEKPPGTFEICEVCFWEDDYVQYHDPSYEGGANKVSLSRARDNFRRIGSSSEEFVKMVRKPNKCEQRK</sequence>
<evidence type="ECO:0000313" key="3">
    <source>
        <dbReference type="Proteomes" id="UP001595843"/>
    </source>
</evidence>
<dbReference type="EMBL" id="JBHSAP010000007">
    <property type="protein sequence ID" value="MFC4075637.1"/>
    <property type="molecule type" value="Genomic_DNA"/>
</dbReference>
<gene>
    <name evidence="2" type="ORF">ACFOUO_02315</name>
</gene>
<evidence type="ECO:0000313" key="2">
    <source>
        <dbReference type="EMBL" id="MFC4075637.1"/>
    </source>
</evidence>
<organism evidence="2 3">
    <name type="scientific">Salinithrix halophila</name>
    <dbReference type="NCBI Taxonomy" id="1485204"/>
    <lineage>
        <taxon>Bacteria</taxon>
        <taxon>Bacillati</taxon>
        <taxon>Bacillota</taxon>
        <taxon>Bacilli</taxon>
        <taxon>Bacillales</taxon>
        <taxon>Thermoactinomycetaceae</taxon>
        <taxon>Salinithrix</taxon>
    </lineage>
</organism>
<comment type="caution">
    <text evidence="2">The sequence shown here is derived from an EMBL/GenBank/DDBJ whole genome shotgun (WGS) entry which is preliminary data.</text>
</comment>
<evidence type="ECO:0000259" key="1">
    <source>
        <dbReference type="Pfam" id="PF14206"/>
    </source>
</evidence>
<name>A0ABV8JD14_9BACL</name>
<accession>A0ABV8JD14</accession>